<evidence type="ECO:0000259" key="3">
    <source>
        <dbReference type="Pfam" id="PF14219"/>
    </source>
</evidence>
<feature type="transmembrane region" description="Helical" evidence="2">
    <location>
        <begin position="253"/>
        <end position="272"/>
    </location>
</feature>
<dbReference type="eggNOG" id="COG3170">
    <property type="taxonomic scope" value="Bacteria"/>
</dbReference>
<dbReference type="STRING" id="526226.Gbro_0168"/>
<sequence length="296" mass="32649">MPYAGSARPGPPPLRYANPQRPAPQRRTYRSPAIRWIARRPPETIPPRRPARPSGPRLIPRYVYLPTWGLRDQPITELRAGDPVAVAQSRLHMALLATGGILAVSGLVHILRYILLTMNRSRPIPTWLADLSGALVVTAGALAVVAFVVATVLFVRWVIEVRTESYAMADRLDPRRRRWLIPLAAIPLVNIIGGPLLVYEAAMVRTDVDRDVVRRRINRLWVAWAIVNGVAIVTVVARLYAWQSGSIQSGANALTMVIISAVVSAAFAIWAASRLPRLFAGPETATVPDRRWVAVA</sequence>
<feature type="transmembrane region" description="Helical" evidence="2">
    <location>
        <begin position="93"/>
        <end position="115"/>
    </location>
</feature>
<protein>
    <recommendedName>
        <fullName evidence="3">DUF4328 domain-containing protein</fullName>
    </recommendedName>
</protein>
<keyword evidence="2" id="KW-0812">Transmembrane</keyword>
<evidence type="ECO:0000256" key="1">
    <source>
        <dbReference type="SAM" id="MobiDB-lite"/>
    </source>
</evidence>
<organism evidence="4 5">
    <name type="scientific">Gordonia bronchialis (strain ATCC 25592 / DSM 43247 / BCRC 13721 / JCM 3198 / KCTC 3076 / NBRC 16047 / NCTC 10667)</name>
    <name type="common">Rhodococcus bronchialis</name>
    <dbReference type="NCBI Taxonomy" id="526226"/>
    <lineage>
        <taxon>Bacteria</taxon>
        <taxon>Bacillati</taxon>
        <taxon>Actinomycetota</taxon>
        <taxon>Actinomycetes</taxon>
        <taxon>Mycobacteriales</taxon>
        <taxon>Gordoniaceae</taxon>
        <taxon>Gordonia</taxon>
    </lineage>
</organism>
<keyword evidence="2" id="KW-0472">Membrane</keyword>
<keyword evidence="5" id="KW-1185">Reference proteome</keyword>
<evidence type="ECO:0000313" key="4">
    <source>
        <dbReference type="EMBL" id="ACY19516.1"/>
    </source>
</evidence>
<dbReference type="AlphaFoldDB" id="D0LB85"/>
<dbReference type="Pfam" id="PF14219">
    <property type="entry name" value="DUF4328"/>
    <property type="match status" value="1"/>
</dbReference>
<dbReference type="HOGENOM" id="CLU_939301_0_0_11"/>
<reference evidence="5" key="1">
    <citation type="submission" date="2009-10" db="EMBL/GenBank/DDBJ databases">
        <title>The complete chromosome of Gordonia bronchialis DSM 43247.</title>
        <authorList>
            <consortium name="US DOE Joint Genome Institute (JGI-PGF)"/>
            <person name="Lucas S."/>
            <person name="Copeland A."/>
            <person name="Lapidus A."/>
            <person name="Glavina del Rio T."/>
            <person name="Dalin E."/>
            <person name="Tice H."/>
            <person name="Bruce D."/>
            <person name="Goodwin L."/>
            <person name="Pitluck S."/>
            <person name="Kyrpides N."/>
            <person name="Mavromatis K."/>
            <person name="Ivanova N."/>
            <person name="Ovchinnikova G."/>
            <person name="Saunders E."/>
            <person name="Brettin T."/>
            <person name="Detter J.C."/>
            <person name="Han C."/>
            <person name="Larimer F."/>
            <person name="Land M."/>
            <person name="Hauser L."/>
            <person name="Markowitz V."/>
            <person name="Cheng J.-F."/>
            <person name="Hugenholtz P."/>
            <person name="Woyke T."/>
            <person name="Wu D."/>
            <person name="Jando M."/>
            <person name="Schneider S."/>
            <person name="Goeker M."/>
            <person name="Klenk H.-P."/>
            <person name="Eisen J.A."/>
        </authorList>
    </citation>
    <scope>NUCLEOTIDE SEQUENCE [LARGE SCALE GENOMIC DNA]</scope>
    <source>
        <strain evidence="5">ATCC 25592 / DSM 43247 / BCRC 13721 / JCM 3198 / KCTC 3076 / NBRC 16047 / NCTC 10667</strain>
    </source>
</reference>
<proteinExistence type="predicted"/>
<dbReference type="EMBL" id="CP001802">
    <property type="protein sequence ID" value="ACY19516.1"/>
    <property type="molecule type" value="Genomic_DNA"/>
</dbReference>
<gene>
    <name evidence="4" type="ordered locus">Gbro_0168</name>
</gene>
<dbReference type="KEGG" id="gbr:Gbro_0168"/>
<feature type="transmembrane region" description="Helical" evidence="2">
    <location>
        <begin position="179"/>
        <end position="199"/>
    </location>
</feature>
<feature type="region of interest" description="Disordered" evidence="1">
    <location>
        <begin position="1"/>
        <end position="30"/>
    </location>
</feature>
<accession>D0LB85</accession>
<keyword evidence="2" id="KW-1133">Transmembrane helix</keyword>
<evidence type="ECO:0000313" key="5">
    <source>
        <dbReference type="Proteomes" id="UP000001219"/>
    </source>
</evidence>
<dbReference type="InterPro" id="IPR025565">
    <property type="entry name" value="DUF4328"/>
</dbReference>
<feature type="transmembrane region" description="Helical" evidence="2">
    <location>
        <begin position="220"/>
        <end position="241"/>
    </location>
</feature>
<feature type="transmembrane region" description="Helical" evidence="2">
    <location>
        <begin position="127"/>
        <end position="159"/>
    </location>
</feature>
<reference evidence="4 5" key="2">
    <citation type="journal article" date="2010" name="Stand. Genomic Sci.">
        <title>Complete genome sequence of Gordonia bronchialis type strain (3410).</title>
        <authorList>
            <person name="Ivanova N."/>
            <person name="Sikorski J."/>
            <person name="Jando M."/>
            <person name="Lapidus A."/>
            <person name="Nolan M."/>
            <person name="Lucas S."/>
            <person name="Del Rio T.G."/>
            <person name="Tice H."/>
            <person name="Copeland A."/>
            <person name="Cheng J.F."/>
            <person name="Chen F."/>
            <person name="Bruce D."/>
            <person name="Goodwin L."/>
            <person name="Pitluck S."/>
            <person name="Mavromatis K."/>
            <person name="Ovchinnikova G."/>
            <person name="Pati A."/>
            <person name="Chen A."/>
            <person name="Palaniappan K."/>
            <person name="Land M."/>
            <person name="Hauser L."/>
            <person name="Chang Y.J."/>
            <person name="Jeffries C.D."/>
            <person name="Chain P."/>
            <person name="Saunders E."/>
            <person name="Han C."/>
            <person name="Detter J.C."/>
            <person name="Brettin T."/>
            <person name="Rohde M."/>
            <person name="Goker M."/>
            <person name="Bristow J."/>
            <person name="Eisen J.A."/>
            <person name="Markowitz V."/>
            <person name="Hugenholtz P."/>
            <person name="Klenk H.P."/>
            <person name="Kyrpides N.C."/>
        </authorList>
    </citation>
    <scope>NUCLEOTIDE SEQUENCE [LARGE SCALE GENOMIC DNA]</scope>
    <source>
        <strain evidence="5">ATCC 25592 / DSM 43247 / BCRC 13721 / JCM 3198 / KCTC 3076 / NBRC 16047 / NCTC 10667</strain>
    </source>
</reference>
<dbReference type="Proteomes" id="UP000001219">
    <property type="component" value="Chromosome"/>
</dbReference>
<feature type="domain" description="DUF4328" evidence="3">
    <location>
        <begin position="124"/>
        <end position="272"/>
    </location>
</feature>
<name>D0LB85_GORB4</name>
<evidence type="ECO:0000256" key="2">
    <source>
        <dbReference type="SAM" id="Phobius"/>
    </source>
</evidence>